<dbReference type="InterPro" id="IPR000801">
    <property type="entry name" value="Esterase-like"/>
</dbReference>
<protein>
    <recommendedName>
        <fullName evidence="3">Alpha/beta hydrolase</fullName>
    </recommendedName>
</protein>
<dbReference type="InterPro" id="IPR029058">
    <property type="entry name" value="AB_hydrolase_fold"/>
</dbReference>
<dbReference type="Pfam" id="PF00756">
    <property type="entry name" value="Esterase"/>
    <property type="match status" value="1"/>
</dbReference>
<dbReference type="Gene3D" id="3.40.50.1820">
    <property type="entry name" value="alpha/beta hydrolase"/>
    <property type="match status" value="1"/>
</dbReference>
<proteinExistence type="predicted"/>
<dbReference type="Proteomes" id="UP000319836">
    <property type="component" value="Unassembled WGS sequence"/>
</dbReference>
<dbReference type="EMBL" id="VBPA01000405">
    <property type="protein sequence ID" value="TMQ68377.1"/>
    <property type="molecule type" value="Genomic_DNA"/>
</dbReference>
<organism evidence="1 2">
    <name type="scientific">Eiseniibacteriota bacterium</name>
    <dbReference type="NCBI Taxonomy" id="2212470"/>
    <lineage>
        <taxon>Bacteria</taxon>
        <taxon>Candidatus Eiseniibacteriota</taxon>
    </lineage>
</organism>
<reference evidence="1 2" key="1">
    <citation type="journal article" date="2019" name="Nat. Microbiol.">
        <title>Mediterranean grassland soil C-N compound turnover is dependent on rainfall and depth, and is mediated by genomically divergent microorganisms.</title>
        <authorList>
            <person name="Diamond S."/>
            <person name="Andeer P.F."/>
            <person name="Li Z."/>
            <person name="Crits-Christoph A."/>
            <person name="Burstein D."/>
            <person name="Anantharaman K."/>
            <person name="Lane K.R."/>
            <person name="Thomas B.C."/>
            <person name="Pan C."/>
            <person name="Northen T.R."/>
            <person name="Banfield J.F."/>
        </authorList>
    </citation>
    <scope>NUCLEOTIDE SEQUENCE [LARGE SCALE GENOMIC DNA]</scope>
    <source>
        <strain evidence="1">WS_10</strain>
    </source>
</reference>
<comment type="caution">
    <text evidence="1">The sequence shown here is derived from an EMBL/GenBank/DDBJ whole genome shotgun (WGS) entry which is preliminary data.</text>
</comment>
<name>A0A538TXK5_UNCEI</name>
<evidence type="ECO:0000313" key="1">
    <source>
        <dbReference type="EMBL" id="TMQ68377.1"/>
    </source>
</evidence>
<dbReference type="AlphaFoldDB" id="A0A538TXK5"/>
<evidence type="ECO:0000313" key="2">
    <source>
        <dbReference type="Proteomes" id="UP000319836"/>
    </source>
</evidence>
<evidence type="ECO:0008006" key="3">
    <source>
        <dbReference type="Google" id="ProtNLM"/>
    </source>
</evidence>
<sequence>MYEIDVPENWNGTLVVYAHGYIEESGVEVALPNIGYFRDPLLDRGFAVAYSSFSTNGYALKEGFLQTHQLSGLFASRFGVPCRTLLAGQSLGGIIALKLAETYPTEYAGALLGCGVVGGTRDEITYIANLRVLFDYFYPGVLPGSLLDVPAGTNFQALVPAIVGAIQQNPAGAFFIGQILHIQYTSPQELVASIVNALGFQILGASDFLDRAHGHVFFDNSSVVYTGAGVPPAVLDDLNAHVARYQSTPDAESFLRNYYQPTGNLAIPVLTLHTTRDPIVPLSNEVRYHDLVAQAGKLEFLRQRTVDVFGHVAYTPQQLLAAFDELSSWVGPCPSAPTP</sequence>
<dbReference type="SUPFAM" id="SSF53474">
    <property type="entry name" value="alpha/beta-Hydrolases"/>
    <property type="match status" value="1"/>
</dbReference>
<accession>A0A538TXK5</accession>
<gene>
    <name evidence="1" type="ORF">E6K80_14270</name>
</gene>